<dbReference type="EMBL" id="MCGR01000007">
    <property type="protein sequence ID" value="ORY89129.1"/>
    <property type="molecule type" value="Genomic_DNA"/>
</dbReference>
<evidence type="ECO:0000313" key="3">
    <source>
        <dbReference type="Proteomes" id="UP000193467"/>
    </source>
</evidence>
<dbReference type="AlphaFoldDB" id="A0A1Y2FYK3"/>
<feature type="region of interest" description="Disordered" evidence="1">
    <location>
        <begin position="1"/>
        <end position="23"/>
    </location>
</feature>
<protein>
    <submittedName>
        <fullName evidence="2">Uncharacterized protein</fullName>
    </submittedName>
</protein>
<dbReference type="Proteomes" id="UP000193467">
    <property type="component" value="Unassembled WGS sequence"/>
</dbReference>
<gene>
    <name evidence="2" type="ORF">BCR35DRAFT_329582</name>
</gene>
<feature type="compositionally biased region" description="Acidic residues" evidence="1">
    <location>
        <begin position="1"/>
        <end position="15"/>
    </location>
</feature>
<name>A0A1Y2FYK3_9BASI</name>
<comment type="caution">
    <text evidence="2">The sequence shown here is derived from an EMBL/GenBank/DDBJ whole genome shotgun (WGS) entry which is preliminary data.</text>
</comment>
<evidence type="ECO:0000313" key="2">
    <source>
        <dbReference type="EMBL" id="ORY89129.1"/>
    </source>
</evidence>
<evidence type="ECO:0000256" key="1">
    <source>
        <dbReference type="SAM" id="MobiDB-lite"/>
    </source>
</evidence>
<reference evidence="2 3" key="1">
    <citation type="submission" date="2016-07" db="EMBL/GenBank/DDBJ databases">
        <title>Pervasive Adenine N6-methylation of Active Genes in Fungi.</title>
        <authorList>
            <consortium name="DOE Joint Genome Institute"/>
            <person name="Mondo S.J."/>
            <person name="Dannebaum R.O."/>
            <person name="Kuo R.C."/>
            <person name="Labutti K."/>
            <person name="Haridas S."/>
            <person name="Kuo A."/>
            <person name="Salamov A."/>
            <person name="Ahrendt S.R."/>
            <person name="Lipzen A."/>
            <person name="Sullivan W."/>
            <person name="Andreopoulos W.B."/>
            <person name="Clum A."/>
            <person name="Lindquist E."/>
            <person name="Daum C."/>
            <person name="Ramamoorthy G.K."/>
            <person name="Gryganskyi A."/>
            <person name="Culley D."/>
            <person name="Magnuson J.K."/>
            <person name="James T.Y."/>
            <person name="O'Malley M.A."/>
            <person name="Stajich J.E."/>
            <person name="Spatafora J.W."/>
            <person name="Visel A."/>
            <person name="Grigoriev I.V."/>
        </authorList>
    </citation>
    <scope>NUCLEOTIDE SEQUENCE [LARGE SCALE GENOMIC DNA]</scope>
    <source>
        <strain evidence="2 3">62-1032</strain>
    </source>
</reference>
<organism evidence="2 3">
    <name type="scientific">Leucosporidium creatinivorum</name>
    <dbReference type="NCBI Taxonomy" id="106004"/>
    <lineage>
        <taxon>Eukaryota</taxon>
        <taxon>Fungi</taxon>
        <taxon>Dikarya</taxon>
        <taxon>Basidiomycota</taxon>
        <taxon>Pucciniomycotina</taxon>
        <taxon>Microbotryomycetes</taxon>
        <taxon>Leucosporidiales</taxon>
        <taxon>Leucosporidium</taxon>
    </lineage>
</organism>
<accession>A0A1Y2FYK3</accession>
<sequence>MLSNLEEDDDEDDSGSETHDEFDPLAYPHYRLTPSAKRHEALLHASTDYSSFCLARWSYQVYVPLPYPFVSQVGVPPVVGGQHFKRLTKLTVSLRPMREDEEQPAVELAIFEFPAFPHLKELKLWSWGRVYVTEDEVLRCFRSSVSSPPYDAWGASIDSYGTSTLIPPRYLDSSLASLSWEPLDAEDWAEMEQRRGRPYSGLELSLLDLEKVELGLRKRTKKVEEV</sequence>
<proteinExistence type="predicted"/>
<dbReference type="InParanoid" id="A0A1Y2FYK3"/>
<keyword evidence="3" id="KW-1185">Reference proteome</keyword>